<dbReference type="AlphaFoldDB" id="A0A5C0SN19"/>
<evidence type="ECO:0000313" key="2">
    <source>
        <dbReference type="Proteomes" id="UP000322631"/>
    </source>
</evidence>
<dbReference type="Proteomes" id="UP000322631">
    <property type="component" value="Chromosome"/>
</dbReference>
<protein>
    <submittedName>
        <fullName evidence="1">Uncharacterized protein</fullName>
    </submittedName>
</protein>
<proteinExistence type="predicted"/>
<dbReference type="KEGG" id="them:FPV09_05075"/>
<dbReference type="RefSeq" id="WP_148882610.1">
    <property type="nucleotide sequence ID" value="NZ_CP041932.1"/>
</dbReference>
<dbReference type="GeneID" id="41609204"/>
<gene>
    <name evidence="1" type="ORF">FPV09_05075</name>
</gene>
<name>A0A5C0SN19_9EURY</name>
<sequence length="118" mass="13720">MPIAIPMEDLPRETLNRMSKRELNKLIKDLTLDAETSASEILQLSTPREIIEVSEGLGVPLATKEEQLREILEIIEEYRREYSPKEELEKLAETSPHLSIILETWNHYEELLHKEGLL</sequence>
<accession>A0A5C0SN19</accession>
<keyword evidence="2" id="KW-1185">Reference proteome</keyword>
<organism evidence="1 2">
    <name type="scientific">Thermococcus aciditolerans</name>
    <dbReference type="NCBI Taxonomy" id="2598455"/>
    <lineage>
        <taxon>Archaea</taxon>
        <taxon>Methanobacteriati</taxon>
        <taxon>Methanobacteriota</taxon>
        <taxon>Thermococci</taxon>
        <taxon>Thermococcales</taxon>
        <taxon>Thermococcaceae</taxon>
        <taxon>Thermococcus</taxon>
    </lineage>
</organism>
<evidence type="ECO:0000313" key="1">
    <source>
        <dbReference type="EMBL" id="QEK14578.1"/>
    </source>
</evidence>
<dbReference type="EMBL" id="CP041932">
    <property type="protein sequence ID" value="QEK14578.1"/>
    <property type="molecule type" value="Genomic_DNA"/>
</dbReference>
<reference evidence="1 2" key="1">
    <citation type="submission" date="2019-07" db="EMBL/GenBank/DDBJ databases">
        <title>Complete genome of Thermococcus acidophilus.</title>
        <authorList>
            <person name="Li X."/>
        </authorList>
    </citation>
    <scope>NUCLEOTIDE SEQUENCE [LARGE SCALE GENOMIC DNA]</scope>
    <source>
        <strain evidence="1 2">SY113</strain>
    </source>
</reference>